<dbReference type="InterPro" id="IPR011047">
    <property type="entry name" value="Quinoprotein_ADH-like_sf"/>
</dbReference>
<feature type="repeat" description="WD" evidence="1">
    <location>
        <begin position="235"/>
        <end position="269"/>
    </location>
</feature>
<dbReference type="InterPro" id="IPR015943">
    <property type="entry name" value="WD40/YVTN_repeat-like_dom_sf"/>
</dbReference>
<dbReference type="SUPFAM" id="SSF50998">
    <property type="entry name" value="Quinoprotein alcohol dehydrogenase-like"/>
    <property type="match status" value="1"/>
</dbReference>
<dbReference type="PANTHER" id="PTHR19879">
    <property type="entry name" value="TRANSCRIPTION INITIATION FACTOR TFIID"/>
    <property type="match status" value="1"/>
</dbReference>
<dbReference type="Gene3D" id="2.130.10.10">
    <property type="entry name" value="YVTN repeat-like/Quinoprotein amine dehydrogenase"/>
    <property type="match status" value="2"/>
</dbReference>
<dbReference type="Proteomes" id="UP001597083">
    <property type="component" value="Unassembled WGS sequence"/>
</dbReference>
<keyword evidence="1" id="KW-0853">WD repeat</keyword>
<dbReference type="PANTHER" id="PTHR19879:SF9">
    <property type="entry name" value="TRANSCRIPTION INITIATION FACTOR TFIID SUBUNIT 5"/>
    <property type="match status" value="1"/>
</dbReference>
<evidence type="ECO:0000313" key="3">
    <source>
        <dbReference type="Proteomes" id="UP001597083"/>
    </source>
</evidence>
<dbReference type="PROSITE" id="PS50082">
    <property type="entry name" value="WD_REPEATS_2"/>
    <property type="match status" value="2"/>
</dbReference>
<gene>
    <name evidence="2" type="ORF">ACFQ07_23705</name>
</gene>
<dbReference type="SMART" id="SM00320">
    <property type="entry name" value="WD40"/>
    <property type="match status" value="6"/>
</dbReference>
<protein>
    <submittedName>
        <fullName evidence="2">WD40 repeat domain-containing protein</fullName>
    </submittedName>
</protein>
<evidence type="ECO:0000313" key="2">
    <source>
        <dbReference type="EMBL" id="MFD0855266.1"/>
    </source>
</evidence>
<dbReference type="EMBL" id="JBHTIR010003478">
    <property type="protein sequence ID" value="MFD0855266.1"/>
    <property type="molecule type" value="Genomic_DNA"/>
</dbReference>
<organism evidence="2 3">
    <name type="scientific">Actinomadura adrarensis</name>
    <dbReference type="NCBI Taxonomy" id="1819600"/>
    <lineage>
        <taxon>Bacteria</taxon>
        <taxon>Bacillati</taxon>
        <taxon>Actinomycetota</taxon>
        <taxon>Actinomycetes</taxon>
        <taxon>Streptosporangiales</taxon>
        <taxon>Thermomonosporaceae</taxon>
        <taxon>Actinomadura</taxon>
    </lineage>
</organism>
<feature type="repeat" description="WD" evidence="1">
    <location>
        <begin position="5"/>
        <end position="46"/>
    </location>
</feature>
<reference evidence="3" key="1">
    <citation type="journal article" date="2019" name="Int. J. Syst. Evol. Microbiol.">
        <title>The Global Catalogue of Microorganisms (GCM) 10K type strain sequencing project: providing services to taxonomists for standard genome sequencing and annotation.</title>
        <authorList>
            <consortium name="The Broad Institute Genomics Platform"/>
            <consortium name="The Broad Institute Genome Sequencing Center for Infectious Disease"/>
            <person name="Wu L."/>
            <person name="Ma J."/>
        </authorList>
    </citation>
    <scope>NUCLEOTIDE SEQUENCE [LARGE SCALE GENOMIC DNA]</scope>
    <source>
        <strain evidence="3">JCM 31696</strain>
    </source>
</reference>
<comment type="caution">
    <text evidence="2">The sequence shown here is derived from an EMBL/GenBank/DDBJ whole genome shotgun (WGS) entry which is preliminary data.</text>
</comment>
<proteinExistence type="predicted"/>
<dbReference type="Pfam" id="PF00400">
    <property type="entry name" value="WD40"/>
    <property type="match status" value="2"/>
</dbReference>
<keyword evidence="3" id="KW-1185">Reference proteome</keyword>
<accession>A0ABW3CLT7</accession>
<sequence>QVRSIESGERWVGTLRFSRDGAHLTSIGADNEIKVWATGTGRCVNAVPVPRAHKTVFSDDGRLALVAHGVEGSIRLWDVFTGECRRVLPGPFPVRGLWIDAESRRCLSADTGSHRDPHSKEPAQIRLWDLTDGRCLLTLRPGTKEVESVCMTPDGLHVLAGGSPEPPPADSGGPWLNRIFMWDALTGELVRTFDPVPLGAGRLQVTPDGRFAISAGSRPEANIWDIATGRCVRVLEEHKGGASEIAFTPAGTCVLTSDAEYELRVWELDWELAADG</sequence>
<feature type="non-terminal residue" evidence="2">
    <location>
        <position position="1"/>
    </location>
</feature>
<name>A0ABW3CLT7_9ACTN</name>
<dbReference type="PROSITE" id="PS50294">
    <property type="entry name" value="WD_REPEATS_REGION"/>
    <property type="match status" value="1"/>
</dbReference>
<evidence type="ECO:0000256" key="1">
    <source>
        <dbReference type="PROSITE-ProRule" id="PRU00221"/>
    </source>
</evidence>
<dbReference type="InterPro" id="IPR001680">
    <property type="entry name" value="WD40_rpt"/>
</dbReference>